<protein>
    <submittedName>
        <fullName evidence="3">Transposon Ty3-I Gag-Pol polyprotein</fullName>
    </submittedName>
</protein>
<dbReference type="PANTHER" id="PTHR24559:SF444">
    <property type="entry name" value="REVERSE TRANSCRIPTASE DOMAIN-CONTAINING PROTEIN"/>
    <property type="match status" value="1"/>
</dbReference>
<dbReference type="InterPro" id="IPR043128">
    <property type="entry name" value="Rev_trsase/Diguanyl_cyclase"/>
</dbReference>
<dbReference type="AlphaFoldDB" id="A0A151SB02"/>
<sequence>MAQQCYTKSLKIASPGEKCKSDPPTVAHDTHMEITDLNSRSDSHDERPSPIDELDDLQVGKLPGQNTKISRQLSPNLRQQLEAEILQNADLFAWSSADMPGIDVDFICHKLAIHKEAKPVAQRKRKVGGERREAIITETQKLLNYGFIREVRYTTWLANVVLVKKSSGKWRMCVDYTDLNKACPKDSYPLPSIDRLVDRASRHALLSFLDAYSRYNQIMMYPPDEVHTSFITDHANYYYRVMPFDLKNAGATYQRLMDKVFNQQIGRNMEVYVDDMVVKTTSATDHAADLAEVFAQIRKHNMRLNPEKCVFGVQGGKFLGFMITSRGIEANPEKCKAIIQMQSPQTVKEVQRLAGRLVSLSRFIPRLAEKAGPIFTLLRKPKDFQWTDQCEEAFQSFKPFVTPPPILQRPDHKTDLLLYLAVAEGAIIAMIVQEHQKVQTLIYFIS</sequence>
<dbReference type="PANTHER" id="PTHR24559">
    <property type="entry name" value="TRANSPOSON TY3-I GAG-POL POLYPROTEIN"/>
    <property type="match status" value="1"/>
</dbReference>
<keyword evidence="4" id="KW-1185">Reference proteome</keyword>
<dbReference type="Gene3D" id="3.30.70.270">
    <property type="match status" value="2"/>
</dbReference>
<dbReference type="EMBL" id="KQ483430">
    <property type="protein sequence ID" value="KYP51947.1"/>
    <property type="molecule type" value="Genomic_DNA"/>
</dbReference>
<feature type="domain" description="Reverse transcriptase" evidence="2">
    <location>
        <begin position="144"/>
        <end position="323"/>
    </location>
</feature>
<dbReference type="InterPro" id="IPR000477">
    <property type="entry name" value="RT_dom"/>
</dbReference>
<reference evidence="3" key="1">
    <citation type="journal article" date="2012" name="Nat. Biotechnol.">
        <title>Draft genome sequence of pigeonpea (Cajanus cajan), an orphan legume crop of resource-poor farmers.</title>
        <authorList>
            <person name="Varshney R.K."/>
            <person name="Chen W."/>
            <person name="Li Y."/>
            <person name="Bharti A.K."/>
            <person name="Saxena R.K."/>
            <person name="Schlueter J.A."/>
            <person name="Donoghue M.T."/>
            <person name="Azam S."/>
            <person name="Fan G."/>
            <person name="Whaley A.M."/>
            <person name="Farmer A.D."/>
            <person name="Sheridan J."/>
            <person name="Iwata A."/>
            <person name="Tuteja R."/>
            <person name="Penmetsa R.V."/>
            <person name="Wu W."/>
            <person name="Upadhyaya H.D."/>
            <person name="Yang S.P."/>
            <person name="Shah T."/>
            <person name="Saxena K.B."/>
            <person name="Michael T."/>
            <person name="McCombie W.R."/>
            <person name="Yang B."/>
            <person name="Zhang G."/>
            <person name="Yang H."/>
            <person name="Wang J."/>
            <person name="Spillane C."/>
            <person name="Cook D.R."/>
            <person name="May G.D."/>
            <person name="Xu X."/>
            <person name="Jackson S.A."/>
        </authorList>
    </citation>
    <scope>NUCLEOTIDE SEQUENCE [LARGE SCALE GENOMIC DNA]</scope>
</reference>
<evidence type="ECO:0000313" key="3">
    <source>
        <dbReference type="EMBL" id="KYP51947.1"/>
    </source>
</evidence>
<dbReference type="InterPro" id="IPR053134">
    <property type="entry name" value="RNA-dir_DNA_polymerase"/>
</dbReference>
<organism evidence="3 4">
    <name type="scientific">Cajanus cajan</name>
    <name type="common">Pigeon pea</name>
    <name type="synonym">Cajanus indicus</name>
    <dbReference type="NCBI Taxonomy" id="3821"/>
    <lineage>
        <taxon>Eukaryota</taxon>
        <taxon>Viridiplantae</taxon>
        <taxon>Streptophyta</taxon>
        <taxon>Embryophyta</taxon>
        <taxon>Tracheophyta</taxon>
        <taxon>Spermatophyta</taxon>
        <taxon>Magnoliopsida</taxon>
        <taxon>eudicotyledons</taxon>
        <taxon>Gunneridae</taxon>
        <taxon>Pentapetalae</taxon>
        <taxon>rosids</taxon>
        <taxon>fabids</taxon>
        <taxon>Fabales</taxon>
        <taxon>Fabaceae</taxon>
        <taxon>Papilionoideae</taxon>
        <taxon>50 kb inversion clade</taxon>
        <taxon>NPAAA clade</taxon>
        <taxon>indigoferoid/millettioid clade</taxon>
        <taxon>Phaseoleae</taxon>
        <taxon>Cajanus</taxon>
    </lineage>
</organism>
<evidence type="ECO:0000313" key="4">
    <source>
        <dbReference type="Proteomes" id="UP000075243"/>
    </source>
</evidence>
<evidence type="ECO:0000256" key="1">
    <source>
        <dbReference type="SAM" id="MobiDB-lite"/>
    </source>
</evidence>
<dbReference type="Gene3D" id="3.10.10.10">
    <property type="entry name" value="HIV Type 1 Reverse Transcriptase, subunit A, domain 1"/>
    <property type="match status" value="1"/>
</dbReference>
<dbReference type="Proteomes" id="UP000075243">
    <property type="component" value="Unassembled WGS sequence"/>
</dbReference>
<proteinExistence type="predicted"/>
<dbReference type="InterPro" id="IPR043502">
    <property type="entry name" value="DNA/RNA_pol_sf"/>
</dbReference>
<dbReference type="Pfam" id="PF00078">
    <property type="entry name" value="RVT_1"/>
    <property type="match status" value="1"/>
</dbReference>
<dbReference type="CDD" id="cd01647">
    <property type="entry name" value="RT_LTR"/>
    <property type="match status" value="1"/>
</dbReference>
<gene>
    <name evidence="3" type="ORF">KK1_026157</name>
</gene>
<feature type="region of interest" description="Disordered" evidence="1">
    <location>
        <begin position="13"/>
        <end position="61"/>
    </location>
</feature>
<name>A0A151SB02_CAJCA</name>
<accession>A0A151SB02</accession>
<dbReference type="PROSITE" id="PS50878">
    <property type="entry name" value="RT_POL"/>
    <property type="match status" value="1"/>
</dbReference>
<feature type="compositionally biased region" description="Basic and acidic residues" evidence="1">
    <location>
        <begin position="28"/>
        <end position="50"/>
    </location>
</feature>
<dbReference type="SUPFAM" id="SSF56672">
    <property type="entry name" value="DNA/RNA polymerases"/>
    <property type="match status" value="1"/>
</dbReference>
<evidence type="ECO:0000259" key="2">
    <source>
        <dbReference type="PROSITE" id="PS50878"/>
    </source>
</evidence>
<dbReference type="Gramene" id="C.cajan_26361.t">
    <property type="protein sequence ID" value="C.cajan_26361.t.cds1"/>
    <property type="gene ID" value="C.cajan_26361"/>
</dbReference>